<dbReference type="GO" id="GO:0003676">
    <property type="term" value="F:nucleic acid binding"/>
    <property type="evidence" value="ECO:0007669"/>
    <property type="project" value="InterPro"/>
</dbReference>
<comment type="similarity">
    <text evidence="1">Belongs to the DNA/RNA non-specific endonuclease family.</text>
</comment>
<keyword evidence="3" id="KW-0378">Hydrolase</keyword>
<proteinExistence type="inferred from homology"/>
<sequence>MTRLWRLVFYYQLITKIAVHCRIVPDEYCQDIKPECDGSPLCQESKVGSEKITGWTCKATEVEIVALEDDEEEMESKPGNFEIDVRSSLAVKNPPVLLIMDERGEWKLAEPTRRTKLKVFMNLKDEKILLACPGKSNYIQGPGLPRVQTIEASSTYTNGETQFVIEDRLYQPDSINCSKRVSAYEFMTESACNDDGVLLRLGFYINNKVMELMRTCHRLVDGLTYYSRHVLDGSHFPARGRGGHGKVAAGRPQFGHFNKALFRNFPPKKFYTQKSQNQLRLIDDVEPNGNGRKYFSKGHLAPKADFMLAPWEDATFLFVNTQPQWQEINGGSWMKIESEIRFNAAETTKKYEVITGVAGHLNLNGAKVYLDVSHRRLPVPNRFTKLVREIETNKCMAFVVNNYPQRNNLEPECRDVCSSYNWPELKEPADGGYLYCCAYEDFIEAFPEASPEVDCSGGELSNANRYGGWQRYS</sequence>
<dbReference type="InterPro" id="IPR044925">
    <property type="entry name" value="His-Me_finger_sf"/>
</dbReference>
<evidence type="ECO:0000313" key="7">
    <source>
        <dbReference type="EMBL" id="KAF6197959.1"/>
    </source>
</evidence>
<accession>A0A8S9WP30</accession>
<dbReference type="SUPFAM" id="SSF54060">
    <property type="entry name" value="His-Me finger endonucleases"/>
    <property type="match status" value="1"/>
</dbReference>
<dbReference type="GO" id="GO:0000014">
    <property type="term" value="F:single-stranded DNA endodeoxyribonuclease activity"/>
    <property type="evidence" value="ECO:0007669"/>
    <property type="project" value="TreeGrafter"/>
</dbReference>
<dbReference type="GO" id="GO:0006309">
    <property type="term" value="P:apoptotic DNA fragmentation"/>
    <property type="evidence" value="ECO:0007669"/>
    <property type="project" value="TreeGrafter"/>
</dbReference>
<evidence type="ECO:0000256" key="5">
    <source>
        <dbReference type="PIRSR" id="PIRSR640255-2"/>
    </source>
</evidence>
<keyword evidence="2" id="KW-0540">Nuclease</keyword>
<dbReference type="GO" id="GO:0005634">
    <property type="term" value="C:nucleus"/>
    <property type="evidence" value="ECO:0007669"/>
    <property type="project" value="TreeGrafter"/>
</dbReference>
<feature type="binding site" evidence="5">
    <location>
        <position position="329"/>
    </location>
    <ligand>
        <name>Mg(2+)</name>
        <dbReference type="ChEBI" id="CHEBI:18420"/>
        <note>catalytic</note>
    </ligand>
</feature>
<dbReference type="Proteomes" id="UP000466442">
    <property type="component" value="Linkage Group LG16"/>
</dbReference>
<dbReference type="Gene3D" id="3.40.570.10">
    <property type="entry name" value="Extracellular Endonuclease, subunit A"/>
    <property type="match status" value="1"/>
</dbReference>
<evidence type="ECO:0000259" key="6">
    <source>
        <dbReference type="SMART" id="SM00892"/>
    </source>
</evidence>
<dbReference type="GO" id="GO:0005743">
    <property type="term" value="C:mitochondrial inner membrane"/>
    <property type="evidence" value="ECO:0007669"/>
    <property type="project" value="TreeGrafter"/>
</dbReference>
<dbReference type="EMBL" id="WIXP02000016">
    <property type="protein sequence ID" value="KAF6197959.1"/>
    <property type="molecule type" value="Genomic_DNA"/>
</dbReference>
<evidence type="ECO:0000256" key="3">
    <source>
        <dbReference type="ARBA" id="ARBA00022759"/>
    </source>
</evidence>
<dbReference type="GO" id="GO:0004521">
    <property type="term" value="F:RNA endonuclease activity"/>
    <property type="evidence" value="ECO:0007669"/>
    <property type="project" value="TreeGrafter"/>
</dbReference>
<dbReference type="InterPro" id="IPR001604">
    <property type="entry name" value="Endo_G_ENPP1-like_dom"/>
</dbReference>
<evidence type="ECO:0000256" key="1">
    <source>
        <dbReference type="ARBA" id="ARBA00010052"/>
    </source>
</evidence>
<dbReference type="OrthoDB" id="5960141at2759"/>
<feature type="domain" description="DNA/RNA non-specific endonuclease/pyrophosphatase/phosphodiesterase" evidence="6">
    <location>
        <begin position="209"/>
        <end position="442"/>
    </location>
</feature>
<keyword evidence="5" id="KW-0479">Metal-binding</keyword>
<keyword evidence="3" id="KW-0255">Endonuclease</keyword>
<protein>
    <recommendedName>
        <fullName evidence="6">DNA/RNA non-specific endonuclease/pyrophosphatase/phosphodiesterase domain-containing protein</fullName>
    </recommendedName>
</protein>
<comment type="caution">
    <text evidence="7">The sequence shown here is derived from an EMBL/GenBank/DDBJ whole genome shotgun (WGS) entry which is preliminary data.</text>
</comment>
<dbReference type="SMART" id="SM00892">
    <property type="entry name" value="Endonuclease_NS"/>
    <property type="match status" value="1"/>
</dbReference>
<evidence type="ECO:0000256" key="4">
    <source>
        <dbReference type="PIRSR" id="PIRSR640255-1"/>
    </source>
</evidence>
<gene>
    <name evidence="7" type="ORF">GE061_007702</name>
</gene>
<dbReference type="GO" id="GO:0046872">
    <property type="term" value="F:metal ion binding"/>
    <property type="evidence" value="ECO:0007669"/>
    <property type="project" value="UniProtKB-KW"/>
</dbReference>
<dbReference type="AlphaFoldDB" id="A0A8S9WP30"/>
<evidence type="ECO:0000313" key="8">
    <source>
        <dbReference type="Proteomes" id="UP000466442"/>
    </source>
</evidence>
<reference evidence="7" key="1">
    <citation type="journal article" date="2021" name="Mol. Ecol. Resour.">
        <title>Apolygus lucorum genome provides insights into omnivorousness and mesophyll feeding.</title>
        <authorList>
            <person name="Liu Y."/>
            <person name="Liu H."/>
            <person name="Wang H."/>
            <person name="Huang T."/>
            <person name="Liu B."/>
            <person name="Yang B."/>
            <person name="Yin L."/>
            <person name="Li B."/>
            <person name="Zhang Y."/>
            <person name="Zhang S."/>
            <person name="Jiang F."/>
            <person name="Zhang X."/>
            <person name="Ren Y."/>
            <person name="Wang B."/>
            <person name="Wang S."/>
            <person name="Lu Y."/>
            <person name="Wu K."/>
            <person name="Fan W."/>
            <person name="Wang G."/>
        </authorList>
    </citation>
    <scope>NUCLEOTIDE SEQUENCE</scope>
    <source>
        <strain evidence="7">12Hb</strain>
    </source>
</reference>
<dbReference type="Pfam" id="PF01223">
    <property type="entry name" value="Endonuclease_NS"/>
    <property type="match status" value="1"/>
</dbReference>
<dbReference type="PANTHER" id="PTHR13966">
    <property type="entry name" value="ENDONUCLEASE RELATED"/>
    <property type="match status" value="1"/>
</dbReference>
<dbReference type="PANTHER" id="PTHR13966:SF17">
    <property type="entry name" value="ENDONUCLEASE-RELATED"/>
    <property type="match status" value="1"/>
</dbReference>
<evidence type="ECO:0000256" key="2">
    <source>
        <dbReference type="ARBA" id="ARBA00022722"/>
    </source>
</evidence>
<keyword evidence="8" id="KW-1185">Reference proteome</keyword>
<feature type="active site" description="Proton acceptor" evidence="4">
    <location>
        <position position="299"/>
    </location>
</feature>
<dbReference type="InterPro" id="IPR044929">
    <property type="entry name" value="DNA/RNA_non-sp_Endonuclease_sf"/>
</dbReference>
<name>A0A8S9WP30_APOLU</name>
<dbReference type="InterPro" id="IPR040255">
    <property type="entry name" value="Non-specific_endonuclease"/>
</dbReference>
<organism evidence="7 8">
    <name type="scientific">Apolygus lucorum</name>
    <name type="common">Small green plant bug</name>
    <name type="synonym">Lygocoris lucorum</name>
    <dbReference type="NCBI Taxonomy" id="248454"/>
    <lineage>
        <taxon>Eukaryota</taxon>
        <taxon>Metazoa</taxon>
        <taxon>Ecdysozoa</taxon>
        <taxon>Arthropoda</taxon>
        <taxon>Hexapoda</taxon>
        <taxon>Insecta</taxon>
        <taxon>Pterygota</taxon>
        <taxon>Neoptera</taxon>
        <taxon>Paraneoptera</taxon>
        <taxon>Hemiptera</taxon>
        <taxon>Heteroptera</taxon>
        <taxon>Panheteroptera</taxon>
        <taxon>Cimicomorpha</taxon>
        <taxon>Miridae</taxon>
        <taxon>Mirini</taxon>
        <taxon>Apolygus</taxon>
    </lineage>
</organism>